<evidence type="ECO:0000313" key="10">
    <source>
        <dbReference type="EMBL" id="MBC5581407.1"/>
    </source>
</evidence>
<dbReference type="SMART" id="SM00382">
    <property type="entry name" value="AAA"/>
    <property type="match status" value="1"/>
</dbReference>
<evidence type="ECO:0000256" key="8">
    <source>
        <dbReference type="ARBA" id="ARBA00023136"/>
    </source>
</evidence>
<keyword evidence="7" id="KW-1278">Translocase</keyword>
<evidence type="ECO:0000256" key="2">
    <source>
        <dbReference type="ARBA" id="ARBA00022448"/>
    </source>
</evidence>
<dbReference type="InterPro" id="IPR050107">
    <property type="entry name" value="ABC_carbohydrate_import_ATPase"/>
</dbReference>
<feature type="domain" description="ABC transporter" evidence="9">
    <location>
        <begin position="259"/>
        <end position="504"/>
    </location>
</feature>
<dbReference type="Pfam" id="PF00005">
    <property type="entry name" value="ABC_tran"/>
    <property type="match status" value="2"/>
</dbReference>
<evidence type="ECO:0000313" key="11">
    <source>
        <dbReference type="Proteomes" id="UP000659630"/>
    </source>
</evidence>
<keyword evidence="8" id="KW-0472">Membrane</keyword>
<proteinExistence type="predicted"/>
<keyword evidence="11" id="KW-1185">Reference proteome</keyword>
<accession>A0A923L153</accession>
<dbReference type="GO" id="GO:0005524">
    <property type="term" value="F:ATP binding"/>
    <property type="evidence" value="ECO:0007669"/>
    <property type="project" value="UniProtKB-KW"/>
</dbReference>
<keyword evidence="6 10" id="KW-0067">ATP-binding</keyword>
<dbReference type="Proteomes" id="UP000659630">
    <property type="component" value="Unassembled WGS sequence"/>
</dbReference>
<dbReference type="InterPro" id="IPR027417">
    <property type="entry name" value="P-loop_NTPase"/>
</dbReference>
<evidence type="ECO:0000259" key="9">
    <source>
        <dbReference type="PROSITE" id="PS50893"/>
    </source>
</evidence>
<dbReference type="PROSITE" id="PS00211">
    <property type="entry name" value="ABC_TRANSPORTER_1"/>
    <property type="match status" value="1"/>
</dbReference>
<keyword evidence="4" id="KW-0677">Repeat</keyword>
<evidence type="ECO:0000256" key="3">
    <source>
        <dbReference type="ARBA" id="ARBA00022475"/>
    </source>
</evidence>
<sequence>MSKELLRMEGITKIYGNGFMANKDVTFSVSEGEIHALIGENGAGKTTLMKILFGEEDCQNGKIYINGEEAHIANPLDAIAKGVGMVHQHFMQVPNLSVAENIMLGIEPGRGMVFDKKKAIQLTTEAAEKFQLHVDPNTLIRDLSVGYKQKVELLKALIRGVKVLILDEPTAVLTPQETAELFVQLKVLRDQGYGIIFISHKLEEVMELCDRCTVLRHGRVTGHGDIKDLDPVKLSRLMVERDVVMEIEKEKSAPADIILHVEKLNYLNDLGKHMIKDLSFGIRAGEVVGIAGVEGNGQTDLSEIITGLRRRTNGEITLNGTETEGKTIREIRDLGLAHISEDRMKYGIAPDLSIRDNIASIYLDNKQFTKGPLLNVRELNKFVDHCIEEFEIACTGGDEAIHLLSGGNIQKVIIAREFSSGANLIVANQPTRGIDVGTTDLIRRLLVKYTREKKIGALLISSDLNEILEVSDRLLVMKDGQIVAQFNDVKSVTAEQLGEYMLGVKSMTPEEMGDLF</sequence>
<comment type="subcellular location">
    <subcellularLocation>
        <location evidence="1">Cell membrane</location>
        <topology evidence="1">Peripheral membrane protein</topology>
    </subcellularLocation>
</comment>
<keyword evidence="5" id="KW-0547">Nucleotide-binding</keyword>
<gene>
    <name evidence="10" type="ORF">H8S23_07775</name>
</gene>
<dbReference type="CDD" id="cd03216">
    <property type="entry name" value="ABC_Carb_Monos_I"/>
    <property type="match status" value="1"/>
</dbReference>
<dbReference type="GO" id="GO:0005886">
    <property type="term" value="C:plasma membrane"/>
    <property type="evidence" value="ECO:0007669"/>
    <property type="project" value="UniProtKB-SubCell"/>
</dbReference>
<dbReference type="EMBL" id="JACONZ010000002">
    <property type="protein sequence ID" value="MBC5581407.1"/>
    <property type="molecule type" value="Genomic_DNA"/>
</dbReference>
<dbReference type="InterPro" id="IPR017871">
    <property type="entry name" value="ABC_transporter-like_CS"/>
</dbReference>
<organism evidence="10 11">
    <name type="scientific">Anaerofilum hominis</name>
    <dbReference type="NCBI Taxonomy" id="2763016"/>
    <lineage>
        <taxon>Bacteria</taxon>
        <taxon>Bacillati</taxon>
        <taxon>Bacillota</taxon>
        <taxon>Clostridia</taxon>
        <taxon>Eubacteriales</taxon>
        <taxon>Oscillospiraceae</taxon>
        <taxon>Anaerofilum</taxon>
    </lineage>
</organism>
<dbReference type="PANTHER" id="PTHR43790">
    <property type="entry name" value="CARBOHYDRATE TRANSPORT ATP-BINDING PROTEIN MG119-RELATED"/>
    <property type="match status" value="1"/>
</dbReference>
<protein>
    <submittedName>
        <fullName evidence="10">ABC transporter ATP-binding protein</fullName>
    </submittedName>
</protein>
<dbReference type="InterPro" id="IPR003593">
    <property type="entry name" value="AAA+_ATPase"/>
</dbReference>
<name>A0A923L153_9FIRM</name>
<comment type="caution">
    <text evidence="10">The sequence shown here is derived from an EMBL/GenBank/DDBJ whole genome shotgun (WGS) entry which is preliminary data.</text>
</comment>
<evidence type="ECO:0000256" key="6">
    <source>
        <dbReference type="ARBA" id="ARBA00022840"/>
    </source>
</evidence>
<dbReference type="RefSeq" id="WP_186887761.1">
    <property type="nucleotide sequence ID" value="NZ_JACONZ010000002.1"/>
</dbReference>
<dbReference type="GO" id="GO:0016887">
    <property type="term" value="F:ATP hydrolysis activity"/>
    <property type="evidence" value="ECO:0007669"/>
    <property type="project" value="InterPro"/>
</dbReference>
<evidence type="ECO:0000256" key="4">
    <source>
        <dbReference type="ARBA" id="ARBA00022737"/>
    </source>
</evidence>
<evidence type="ECO:0000256" key="5">
    <source>
        <dbReference type="ARBA" id="ARBA00022741"/>
    </source>
</evidence>
<dbReference type="PROSITE" id="PS50893">
    <property type="entry name" value="ABC_TRANSPORTER_2"/>
    <property type="match status" value="2"/>
</dbReference>
<keyword evidence="2" id="KW-0813">Transport</keyword>
<reference evidence="10" key="1">
    <citation type="submission" date="2020-08" db="EMBL/GenBank/DDBJ databases">
        <title>Genome public.</title>
        <authorList>
            <person name="Liu C."/>
            <person name="Sun Q."/>
        </authorList>
    </citation>
    <scope>NUCLEOTIDE SEQUENCE</scope>
    <source>
        <strain evidence="10">BX8</strain>
    </source>
</reference>
<feature type="domain" description="ABC transporter" evidence="9">
    <location>
        <begin position="6"/>
        <end position="242"/>
    </location>
</feature>
<keyword evidence="3" id="KW-1003">Cell membrane</keyword>
<dbReference type="CDD" id="cd03215">
    <property type="entry name" value="ABC_Carb_Monos_II"/>
    <property type="match status" value="1"/>
</dbReference>
<dbReference type="InterPro" id="IPR003439">
    <property type="entry name" value="ABC_transporter-like_ATP-bd"/>
</dbReference>
<dbReference type="FunFam" id="3.40.50.300:FF:000127">
    <property type="entry name" value="Ribose import ATP-binding protein RbsA"/>
    <property type="match status" value="1"/>
</dbReference>
<evidence type="ECO:0000256" key="7">
    <source>
        <dbReference type="ARBA" id="ARBA00022967"/>
    </source>
</evidence>
<dbReference type="Gene3D" id="3.40.50.300">
    <property type="entry name" value="P-loop containing nucleotide triphosphate hydrolases"/>
    <property type="match status" value="2"/>
</dbReference>
<dbReference type="PANTHER" id="PTHR43790:SF4">
    <property type="entry name" value="GUANOSINE IMPORT ATP-BINDING PROTEIN NUPO"/>
    <property type="match status" value="1"/>
</dbReference>
<evidence type="ECO:0000256" key="1">
    <source>
        <dbReference type="ARBA" id="ARBA00004202"/>
    </source>
</evidence>
<dbReference type="SUPFAM" id="SSF52540">
    <property type="entry name" value="P-loop containing nucleoside triphosphate hydrolases"/>
    <property type="match status" value="2"/>
</dbReference>
<dbReference type="AlphaFoldDB" id="A0A923L153"/>